<feature type="region of interest" description="Disordered" evidence="5">
    <location>
        <begin position="27"/>
        <end position="47"/>
    </location>
</feature>
<evidence type="ECO:0000256" key="3">
    <source>
        <dbReference type="ARBA" id="ARBA00022989"/>
    </source>
</evidence>
<feature type="transmembrane region" description="Helical" evidence="6">
    <location>
        <begin position="77"/>
        <end position="101"/>
    </location>
</feature>
<proteinExistence type="predicted"/>
<organism evidence="7 8">
    <name type="scientific">Basidiobolus ranarum</name>
    <dbReference type="NCBI Taxonomy" id="34480"/>
    <lineage>
        <taxon>Eukaryota</taxon>
        <taxon>Fungi</taxon>
        <taxon>Fungi incertae sedis</taxon>
        <taxon>Zoopagomycota</taxon>
        <taxon>Entomophthoromycotina</taxon>
        <taxon>Basidiobolomycetes</taxon>
        <taxon>Basidiobolales</taxon>
        <taxon>Basidiobolaceae</taxon>
        <taxon>Basidiobolus</taxon>
    </lineage>
</organism>
<dbReference type="EMBL" id="JASJQH010000188">
    <property type="protein sequence ID" value="KAK9766116.1"/>
    <property type="molecule type" value="Genomic_DNA"/>
</dbReference>
<reference evidence="7 8" key="1">
    <citation type="submission" date="2023-04" db="EMBL/GenBank/DDBJ databases">
        <title>Genome of Basidiobolus ranarum AG-B5.</title>
        <authorList>
            <person name="Stajich J.E."/>
            <person name="Carter-House D."/>
            <person name="Gryganskyi A."/>
        </authorList>
    </citation>
    <scope>NUCLEOTIDE SEQUENCE [LARGE SCALE GENOMIC DNA]</scope>
    <source>
        <strain evidence="7 8">AG-B5</strain>
    </source>
</reference>
<feature type="compositionally biased region" description="Polar residues" evidence="5">
    <location>
        <begin position="27"/>
        <end position="44"/>
    </location>
</feature>
<evidence type="ECO:0000256" key="1">
    <source>
        <dbReference type="ARBA" id="ARBA00004141"/>
    </source>
</evidence>
<dbReference type="Pfam" id="PF00335">
    <property type="entry name" value="Tetraspanin"/>
    <property type="match status" value="1"/>
</dbReference>
<evidence type="ECO:0000256" key="6">
    <source>
        <dbReference type="SAM" id="Phobius"/>
    </source>
</evidence>
<feature type="transmembrane region" description="Helical" evidence="6">
    <location>
        <begin position="241"/>
        <end position="263"/>
    </location>
</feature>
<keyword evidence="3 6" id="KW-1133">Transmembrane helix</keyword>
<evidence type="ECO:0000256" key="2">
    <source>
        <dbReference type="ARBA" id="ARBA00022692"/>
    </source>
</evidence>
<dbReference type="Proteomes" id="UP001479436">
    <property type="component" value="Unassembled WGS sequence"/>
</dbReference>
<evidence type="ECO:0000313" key="8">
    <source>
        <dbReference type="Proteomes" id="UP001479436"/>
    </source>
</evidence>
<evidence type="ECO:0008006" key="9">
    <source>
        <dbReference type="Google" id="ProtNLM"/>
    </source>
</evidence>
<sequence length="281" mass="31936">MVTTSSFSQFWKESNYQSSTNETLFFPTTTSEKGTNGNHTQNGIDQEIRDSNRANTRYLAYNSKPESGIKSWGKFKWLLIVANTLLFIISMCILFIAIITYGKGYVRAEVLSTGNTSLVGLIMAIGIVGLTNSILGYYGIYKNSRRALAIWTLILWILLVMYMVVGYLAYKRSLWNLRAKLGHQWRNFDYQERIIIQNNLHCCGFKGPFDHAALSNKCYLRSLLPGCLGKFYRFSAMALKIIFIAAFTLLVPILATIFIGTLASNHINNKFNRDPPPRLTY</sequence>
<comment type="caution">
    <text evidence="7">The sequence shown here is derived from an EMBL/GenBank/DDBJ whole genome shotgun (WGS) entry which is preliminary data.</text>
</comment>
<protein>
    <recommendedName>
        <fullName evidence="9">Tetraspanin</fullName>
    </recommendedName>
</protein>
<keyword evidence="4 6" id="KW-0472">Membrane</keyword>
<accession>A0ABR2WXB1</accession>
<feature type="transmembrane region" description="Helical" evidence="6">
    <location>
        <begin position="121"/>
        <end position="141"/>
    </location>
</feature>
<dbReference type="InterPro" id="IPR018499">
    <property type="entry name" value="Tetraspanin/Peripherin"/>
</dbReference>
<evidence type="ECO:0000256" key="5">
    <source>
        <dbReference type="SAM" id="MobiDB-lite"/>
    </source>
</evidence>
<evidence type="ECO:0000256" key="4">
    <source>
        <dbReference type="ARBA" id="ARBA00023136"/>
    </source>
</evidence>
<evidence type="ECO:0000313" key="7">
    <source>
        <dbReference type="EMBL" id="KAK9766116.1"/>
    </source>
</evidence>
<name>A0ABR2WXB1_9FUNG</name>
<keyword evidence="8" id="KW-1185">Reference proteome</keyword>
<comment type="subcellular location">
    <subcellularLocation>
        <location evidence="1">Membrane</location>
        <topology evidence="1">Multi-pass membrane protein</topology>
    </subcellularLocation>
</comment>
<keyword evidence="2 6" id="KW-0812">Transmembrane</keyword>
<gene>
    <name evidence="7" type="ORF">K7432_005047</name>
</gene>
<feature type="transmembrane region" description="Helical" evidence="6">
    <location>
        <begin position="148"/>
        <end position="170"/>
    </location>
</feature>